<dbReference type="OrthoDB" id="191139at2759"/>
<keyword evidence="2" id="KW-0560">Oxidoreductase</keyword>
<evidence type="ECO:0000256" key="2">
    <source>
        <dbReference type="ARBA" id="ARBA00023002"/>
    </source>
</evidence>
<dbReference type="Gene3D" id="3.40.50.720">
    <property type="entry name" value="NAD(P)-binding Rossmann-like Domain"/>
    <property type="match status" value="1"/>
</dbReference>
<evidence type="ECO:0000313" key="4">
    <source>
        <dbReference type="EMBL" id="KAG9240059.1"/>
    </source>
</evidence>
<reference evidence="4" key="1">
    <citation type="journal article" date="2021" name="IMA Fungus">
        <title>Genomic characterization of three marine fungi, including Emericellopsis atlantica sp. nov. with signatures of a generalist lifestyle and marine biomass degradation.</title>
        <authorList>
            <person name="Hagestad O.C."/>
            <person name="Hou L."/>
            <person name="Andersen J.H."/>
            <person name="Hansen E.H."/>
            <person name="Altermark B."/>
            <person name="Li C."/>
            <person name="Kuhnert E."/>
            <person name="Cox R.J."/>
            <person name="Crous P.W."/>
            <person name="Spatafora J.W."/>
            <person name="Lail K."/>
            <person name="Amirebrahimi M."/>
            <person name="Lipzen A."/>
            <person name="Pangilinan J."/>
            <person name="Andreopoulos W."/>
            <person name="Hayes R.D."/>
            <person name="Ng V."/>
            <person name="Grigoriev I.V."/>
            <person name="Jackson S.A."/>
            <person name="Sutton T.D.S."/>
            <person name="Dobson A.D.W."/>
            <person name="Rama T."/>
        </authorList>
    </citation>
    <scope>NUCLEOTIDE SEQUENCE</scope>
    <source>
        <strain evidence="4">TRa3180A</strain>
    </source>
</reference>
<dbReference type="GO" id="GO:0016491">
    <property type="term" value="F:oxidoreductase activity"/>
    <property type="evidence" value="ECO:0007669"/>
    <property type="project" value="UniProtKB-KW"/>
</dbReference>
<name>A0A9P8CAN3_9HELO</name>
<dbReference type="PRINTS" id="PR00081">
    <property type="entry name" value="GDHRDH"/>
</dbReference>
<comment type="caution">
    <text evidence="4">The sequence shown here is derived from an EMBL/GenBank/DDBJ whole genome shotgun (WGS) entry which is preliminary data.</text>
</comment>
<sequence>MSETHEFTASEIAAQLSSHIADKVVLLTGCSSGSLAASVARTISSHSPASLILAGRSRTALQETEKVILAGTPNVNVKLLILDLSNHTSIRKAAAEINSLSEKIDVLINSAGIMACAYEKTADGVERQFAVNHVGPFLLTNLVIDRLSRGGRVLNITSGAYIWGGVRYDDVNFEKEPYEKFQAYAQAKTANILFSQGIAERLSSRGIFSYSVTPGGVVPTNIGRYLTAEDIALIGSDPTIKIKDYDQGTATYVTAAFDPEVEAHNGSLLEFCKVRPIEDHCPWARGKDNVDKLWTLSEDLVGEKFSYV</sequence>
<dbReference type="Pfam" id="PF00106">
    <property type="entry name" value="adh_short"/>
    <property type="match status" value="1"/>
</dbReference>
<dbReference type="PRINTS" id="PR00080">
    <property type="entry name" value="SDRFAMILY"/>
</dbReference>
<dbReference type="PANTHER" id="PTHR24320:SF283">
    <property type="entry name" value="RETINOL DEHYDROGENASE 11"/>
    <property type="match status" value="1"/>
</dbReference>
<dbReference type="EMBL" id="MU254614">
    <property type="protein sequence ID" value="KAG9240059.1"/>
    <property type="molecule type" value="Genomic_DNA"/>
</dbReference>
<evidence type="ECO:0000256" key="3">
    <source>
        <dbReference type="RuleBase" id="RU000363"/>
    </source>
</evidence>
<gene>
    <name evidence="4" type="ORF">BJ878DRAFT_562431</name>
</gene>
<dbReference type="InterPro" id="IPR002347">
    <property type="entry name" value="SDR_fam"/>
</dbReference>
<organism evidence="4 5">
    <name type="scientific">Calycina marina</name>
    <dbReference type="NCBI Taxonomy" id="1763456"/>
    <lineage>
        <taxon>Eukaryota</taxon>
        <taxon>Fungi</taxon>
        <taxon>Dikarya</taxon>
        <taxon>Ascomycota</taxon>
        <taxon>Pezizomycotina</taxon>
        <taxon>Leotiomycetes</taxon>
        <taxon>Helotiales</taxon>
        <taxon>Pezizellaceae</taxon>
        <taxon>Calycina</taxon>
    </lineage>
</organism>
<keyword evidence="5" id="KW-1185">Reference proteome</keyword>
<protein>
    <submittedName>
        <fullName evidence="4">Uncharacterized protein</fullName>
    </submittedName>
</protein>
<proteinExistence type="inferred from homology"/>
<dbReference type="Proteomes" id="UP000887226">
    <property type="component" value="Unassembled WGS sequence"/>
</dbReference>
<accession>A0A9P8CAN3</accession>
<dbReference type="InterPro" id="IPR036291">
    <property type="entry name" value="NAD(P)-bd_dom_sf"/>
</dbReference>
<evidence type="ECO:0000256" key="1">
    <source>
        <dbReference type="ARBA" id="ARBA00006484"/>
    </source>
</evidence>
<dbReference type="SUPFAM" id="SSF51735">
    <property type="entry name" value="NAD(P)-binding Rossmann-fold domains"/>
    <property type="match status" value="1"/>
</dbReference>
<dbReference type="PANTHER" id="PTHR24320">
    <property type="entry name" value="RETINOL DEHYDROGENASE"/>
    <property type="match status" value="1"/>
</dbReference>
<evidence type="ECO:0000313" key="5">
    <source>
        <dbReference type="Proteomes" id="UP000887226"/>
    </source>
</evidence>
<comment type="similarity">
    <text evidence="1 3">Belongs to the short-chain dehydrogenases/reductases (SDR) family.</text>
</comment>
<dbReference type="AlphaFoldDB" id="A0A9P8CAN3"/>